<feature type="region of interest" description="Disordered" evidence="3">
    <location>
        <begin position="888"/>
        <end position="930"/>
    </location>
</feature>
<evidence type="ECO:0000256" key="3">
    <source>
        <dbReference type="SAM" id="MobiDB-lite"/>
    </source>
</evidence>
<keyword evidence="2" id="KW-0677">Repeat</keyword>
<feature type="compositionally biased region" description="Basic and acidic residues" evidence="3">
    <location>
        <begin position="517"/>
        <end position="528"/>
    </location>
</feature>
<dbReference type="GO" id="GO:0042060">
    <property type="term" value="P:wound healing"/>
    <property type="evidence" value="ECO:0007669"/>
    <property type="project" value="TreeGrafter"/>
</dbReference>
<reference evidence="4 5" key="2">
    <citation type="submission" date="2019-04" db="EMBL/GenBank/DDBJ databases">
        <title>The genome sequence of big-headed turtle.</title>
        <authorList>
            <person name="Gong S."/>
        </authorList>
    </citation>
    <scope>NUCLEOTIDE SEQUENCE [LARGE SCALE GENOMIC DNA]</scope>
    <source>
        <strain evidence="4">DO16091913</strain>
        <tissue evidence="4">Muscle</tissue>
    </source>
</reference>
<feature type="region of interest" description="Disordered" evidence="3">
    <location>
        <begin position="486"/>
        <end position="528"/>
    </location>
</feature>
<dbReference type="InterPro" id="IPR035915">
    <property type="entry name" value="Plakin_repeat_sf"/>
</dbReference>
<feature type="compositionally biased region" description="Basic and acidic residues" evidence="3">
    <location>
        <begin position="286"/>
        <end position="296"/>
    </location>
</feature>
<dbReference type="PANTHER" id="PTHR23169:SF21">
    <property type="entry name" value="EPIPLAKIN"/>
    <property type="match status" value="1"/>
</dbReference>
<evidence type="ECO:0000256" key="1">
    <source>
        <dbReference type="ARBA" id="ARBA00022553"/>
    </source>
</evidence>
<dbReference type="EMBL" id="QXTE01000373">
    <property type="protein sequence ID" value="TFJ98727.1"/>
    <property type="molecule type" value="Genomic_DNA"/>
</dbReference>
<feature type="region of interest" description="Disordered" evidence="3">
    <location>
        <begin position="785"/>
        <end position="819"/>
    </location>
</feature>
<comment type="caution">
    <text evidence="4">The sequence shown here is derived from an EMBL/GenBank/DDBJ whole genome shotgun (WGS) entry which is preliminary data.</text>
</comment>
<feature type="compositionally biased region" description="Basic and acidic residues" evidence="3">
    <location>
        <begin position="788"/>
        <end position="819"/>
    </location>
</feature>
<dbReference type="InterPro" id="IPR001101">
    <property type="entry name" value="Plectin_repeat"/>
</dbReference>
<sequence>MQSWPAATAYGEMGPGGINAVAGVLLQSSKEKMSIYQAMMRGILTPGTALVLLEAQAAIGFIIDPVKNKKVPVRDALTAGLTGGDYYGKLLSAERAVTGYTDPYTGNKISLFQAMKKDLIVKDHGIRLLEAQIATGGIIDPVHSHRLPVEVAYKRGYFDQELNRILSDPQNHSRSCFDPNTHENLTYMQLLSRCVPAPDTGLLMLQLMHKGSVLFQLDENRRICLKSAPATVSVGLFQGQNVTVWELLFSRYVPDQKRQELLKKYKAGTLTIPEMTTIITTLITEAEQKSSREPRHVKSPSTQRATSQKAEAAQSQRDEKREKALKATTVDGPGGEFQGRKVSVWDLLFSKYVLEEKRQELLNKYRAGTLTIQEMITVITTSVTEAEGKSRKLPTTRKTPSKETRMPSEKDKDAPSCEEQQTEKALKSTLVEVPAGEFHGRKVSVWDLLFSKYIPEEKRKELLQLHRAGILTTDQMKTIVTTIVSKTEEKSHHLPGHGESPSAETTTSEEADTPGSPRDKHLENTLRSETVDVPVGEFKWQEVSLWELLFSSYISETKRQELLKKYRAGTLTIQEMITILTTSVTEAEGKSRELPTTRITPSKETRMPSEKDKDAPSCEEQQTEKALKSTLVEVPAGEFHGRKVSVWDLLFSKYIPEEKRKELLQLHRAGILTTDQMKTIVTTIVSKTEEKSHHLPGHGESPSAETTTSEEADTPGSPRDKHLENTLRSETVDVPVGEFKWQEVSLWELLFSSYISETKRQELLKKYRAGTLTIQEMITILTTSVTEAEGKSRELPTTRKTPSKETRMPSEKDKDAPSCEEQQTEKALKSTLVEVPAGEFHGRKVSVWDLLFSKYIPEEKRKELLQLHRAGILTTDQMKTIVTTIVSKTEEKSHHLPGHGESPSAETTTSEEADTPGSPRDKHLENTLRSETVDVPVGEFKWQEVSLWELLFSSYISETKRQELLKKYRAGTLTIQEMITILTTSVTEVETGSRNLCINTEVPSKEGVTSDKAEDAHSQEKHLRKSLKRVTIYVNAGEFQGQNVSLLDLLFSKHIPQEKRQELLALYRARVLTIEQMIPIITSIITTTEATSRQFMTSVKSPNREEITSQEAVAAHSPHDTQLDNILKATTIDGPVSEFQGRKVSVWELLFSSYIPEEKRQELLELYRAGILTMDQVITVVTTLIKKKEATSRKFVINVKTPSKDTMTLEKAEDVDLHEDKKLEKALKSTLVDVPAGEFHEQKVSVWDLLFSNYIPEEKRQELLELYRAGILTMDQVITVVTTIVTKIGATRRKLATNLHSPRAERAPSQEADAAYSERNENQEKVLKSTTVGPGGEFQGQKVSVWDLLFSKYVPKETREELLEKHRAGTLTTENMITSLTTSVSHALEEGLSPDNQQILNLLQSEASHVTVGQFQDQRVSVWELLSSKCVSQYNREVHLDTYHAGRLAVNEITITTTVITGSEGKKGAVRNCEQP</sequence>
<evidence type="ECO:0000256" key="2">
    <source>
        <dbReference type="ARBA" id="ARBA00022737"/>
    </source>
</evidence>
<dbReference type="Gene3D" id="3.90.1290.10">
    <property type="entry name" value="Plakin repeat"/>
    <property type="match status" value="1"/>
</dbReference>
<feature type="compositionally biased region" description="Basic and acidic residues" evidence="3">
    <location>
        <begin position="316"/>
        <end position="325"/>
    </location>
</feature>
<evidence type="ECO:0000313" key="5">
    <source>
        <dbReference type="Proteomes" id="UP000297703"/>
    </source>
</evidence>
<dbReference type="GO" id="GO:0005198">
    <property type="term" value="F:structural molecule activity"/>
    <property type="evidence" value="ECO:0007669"/>
    <property type="project" value="TreeGrafter"/>
</dbReference>
<dbReference type="OrthoDB" id="9386968at2759"/>
<dbReference type="GO" id="GO:0042995">
    <property type="term" value="C:cell projection"/>
    <property type="evidence" value="ECO:0007669"/>
    <property type="project" value="UniProtKB-SubCell"/>
</dbReference>
<organism evidence="4 5">
    <name type="scientific">Platysternon megacephalum</name>
    <name type="common">big-headed turtle</name>
    <dbReference type="NCBI Taxonomy" id="55544"/>
    <lineage>
        <taxon>Eukaryota</taxon>
        <taxon>Metazoa</taxon>
        <taxon>Chordata</taxon>
        <taxon>Craniata</taxon>
        <taxon>Vertebrata</taxon>
        <taxon>Euteleostomi</taxon>
        <taxon>Archelosauria</taxon>
        <taxon>Testudinata</taxon>
        <taxon>Testudines</taxon>
        <taxon>Cryptodira</taxon>
        <taxon>Durocryptodira</taxon>
        <taxon>Testudinoidea</taxon>
        <taxon>Platysternidae</taxon>
        <taxon>Platysternon</taxon>
    </lineage>
</organism>
<keyword evidence="5" id="KW-1185">Reference proteome</keyword>
<dbReference type="GO" id="GO:0016020">
    <property type="term" value="C:membrane"/>
    <property type="evidence" value="ECO:0007669"/>
    <property type="project" value="TreeGrafter"/>
</dbReference>
<feature type="region of interest" description="Disordered" evidence="3">
    <location>
        <begin position="687"/>
        <end position="729"/>
    </location>
</feature>
<dbReference type="GO" id="GO:0045095">
    <property type="term" value="C:keratin filament"/>
    <property type="evidence" value="ECO:0007669"/>
    <property type="project" value="TreeGrafter"/>
</dbReference>
<dbReference type="GO" id="GO:0005737">
    <property type="term" value="C:cytoplasm"/>
    <property type="evidence" value="ECO:0007669"/>
    <property type="project" value="TreeGrafter"/>
</dbReference>
<dbReference type="InterPro" id="IPR043197">
    <property type="entry name" value="Plakin"/>
</dbReference>
<reference evidence="4 5" key="1">
    <citation type="submission" date="2019-04" db="EMBL/GenBank/DDBJ databases">
        <title>Draft genome of the big-headed turtle Platysternon megacephalum.</title>
        <authorList>
            <person name="Gong S."/>
        </authorList>
    </citation>
    <scope>NUCLEOTIDE SEQUENCE [LARGE SCALE GENOMIC DNA]</scope>
    <source>
        <strain evidence="4">DO16091913</strain>
        <tissue evidence="4">Muscle</tissue>
    </source>
</reference>
<gene>
    <name evidence="4" type="ORF">DR999_PMT19323</name>
</gene>
<dbReference type="GO" id="GO:0045110">
    <property type="term" value="P:intermediate filament bundle assembly"/>
    <property type="evidence" value="ECO:0007669"/>
    <property type="project" value="TreeGrafter"/>
</dbReference>
<protein>
    <submittedName>
        <fullName evidence="4">Neuroguidin</fullName>
    </submittedName>
</protein>
<evidence type="ECO:0000313" key="4">
    <source>
        <dbReference type="EMBL" id="TFJ98727.1"/>
    </source>
</evidence>
<accession>A0A4D9DQM5</accession>
<feature type="region of interest" description="Disordered" evidence="3">
    <location>
        <begin position="587"/>
        <end position="617"/>
    </location>
</feature>
<feature type="region of interest" description="Disordered" evidence="3">
    <location>
        <begin position="383"/>
        <end position="418"/>
    </location>
</feature>
<dbReference type="Proteomes" id="UP000297703">
    <property type="component" value="Unassembled WGS sequence"/>
</dbReference>
<dbReference type="SUPFAM" id="SSF75399">
    <property type="entry name" value="Plakin repeat"/>
    <property type="match status" value="1"/>
</dbReference>
<dbReference type="STRING" id="55544.A0A4D9DQM5"/>
<feature type="region of interest" description="Disordered" evidence="3">
    <location>
        <begin position="285"/>
        <end position="332"/>
    </location>
</feature>
<proteinExistence type="predicted"/>
<dbReference type="GO" id="GO:1990254">
    <property type="term" value="F:keratin filament binding"/>
    <property type="evidence" value="ECO:0007669"/>
    <property type="project" value="TreeGrafter"/>
</dbReference>
<feature type="region of interest" description="Disordered" evidence="3">
    <location>
        <begin position="1301"/>
        <end position="1321"/>
    </location>
</feature>
<name>A0A4D9DQM5_9SAUR</name>
<keyword evidence="1" id="KW-0597">Phosphoprotein</keyword>
<feature type="compositionally biased region" description="Polar residues" evidence="3">
    <location>
        <begin position="299"/>
        <end position="315"/>
    </location>
</feature>
<dbReference type="GO" id="GO:0030054">
    <property type="term" value="C:cell junction"/>
    <property type="evidence" value="ECO:0007669"/>
    <property type="project" value="TreeGrafter"/>
</dbReference>
<dbReference type="Pfam" id="PF00681">
    <property type="entry name" value="Plectin"/>
    <property type="match status" value="2"/>
</dbReference>
<dbReference type="SMART" id="SM00250">
    <property type="entry name" value="PLEC"/>
    <property type="match status" value="5"/>
</dbReference>
<dbReference type="PANTHER" id="PTHR23169">
    <property type="entry name" value="ENVOPLAKIN"/>
    <property type="match status" value="1"/>
</dbReference>
<feature type="compositionally biased region" description="Basic and acidic residues" evidence="3">
    <location>
        <begin position="919"/>
        <end position="930"/>
    </location>
</feature>
<feature type="compositionally biased region" description="Basic and acidic residues" evidence="3">
    <location>
        <begin position="718"/>
        <end position="729"/>
    </location>
</feature>
<feature type="compositionally biased region" description="Basic and acidic residues" evidence="3">
    <location>
        <begin position="400"/>
        <end position="418"/>
    </location>
</feature>